<evidence type="ECO:0000259" key="6">
    <source>
        <dbReference type="Pfam" id="PF16889"/>
    </source>
</evidence>
<dbReference type="SUPFAM" id="SSF48230">
    <property type="entry name" value="Chondroitin AC/alginate lyase"/>
    <property type="match status" value="1"/>
</dbReference>
<dbReference type="GO" id="GO:0042597">
    <property type="term" value="C:periplasmic space"/>
    <property type="evidence" value="ECO:0007669"/>
    <property type="project" value="UniProtKB-SubCell"/>
</dbReference>
<dbReference type="Gene3D" id="2.70.98.70">
    <property type="match status" value="1"/>
</dbReference>
<keyword evidence="3" id="KW-0574">Periplasm</keyword>
<reference evidence="7 8" key="2">
    <citation type="submission" date="2015-01" db="EMBL/GenBank/DDBJ databases">
        <title>Complete genome sequence of Pyrinomonas methylaliphatogenes type strain K22T.</title>
        <authorList>
            <person name="Lee K.C.Y."/>
            <person name="Power J.F."/>
            <person name="Dunfield P.F."/>
            <person name="Morgan X.C."/>
            <person name="Huttenhower C."/>
            <person name="Stott M.B."/>
        </authorList>
    </citation>
    <scope>NUCLEOTIDE SEQUENCE [LARGE SCALE GENOMIC DNA]</scope>
    <source>
        <strain evidence="7 8">K22</strain>
    </source>
</reference>
<sequence>MIVLRFNKLKKVRGKSPNELRGRAAQYLAALSERWGLSSHARLPSDRQLIRALNGETSGQIRSTENLLSRFKTSRVPRFFAAFECPEETVAEFRRRWPQKEEEAIARARRIVAGRFDLLGHRDLNFGDPPDWHLEPSSGKRAPRVHWSKIDYLDASVAGDKKITWELNRHQYFAVLGRAYWLTRDEIFAQTFVKHLTSWMEANPPKIGINWASSLEVAFRAISWLWALHFFKDSPSLTPDLFARTLKYLYLHGRHIETYLSTYFSPNTHLTGEALGLFYLGTLLPEFSCAARWKAKGEAILMRELDRHVRPDGVYFEQSSYYHRYTTDFYTHFLLLKKRNGEKVPAILEEKLTALLDHLMAITRPDGTTPLFGDDDGGRLLILDQRAPDDFRSALSNGAAIFGRGDYKFVAGEAAEETLWLLGPEGLRAVDRLEPHAPEGTSRAFTSGGYYVLRDGWTQDANYMLIDCGPHGVLNCGHAHADVLAFDLAARGRTLLVDPGTYTYTGSDLERRRFRSSAMHNALTIDGLSSSEPDGPFTWKSIARARAIEWISDQRFDLFEGEHDGYESVGAQHRRSVFFLKGDYWIMRDLVSAAGDHLCALHFHFVPDASPTVEREGDAFVIRESARGRAGIEIFIFGAEGELRCEDSWVSRCYGARERAKTVRFEARIRDGVELVTLLIPQTEERSIVREVECHGGRAFEIVSDAKRDVVLIGEAERLKVSTNGRRMETDCRWAWLRFVGEELAEVVLVAGSELTVDGDRRFSVEDRFYTSDFRRSSAGKGIPSQLVAE</sequence>
<dbReference type="InterPro" id="IPR012480">
    <property type="entry name" value="Hepar_II_III_C"/>
</dbReference>
<dbReference type="Pfam" id="PF07940">
    <property type="entry name" value="Hepar_II_III_C"/>
    <property type="match status" value="1"/>
</dbReference>
<dbReference type="EMBL" id="CBXV010000008">
    <property type="protein sequence ID" value="CDM66250.1"/>
    <property type="molecule type" value="Genomic_DNA"/>
</dbReference>
<dbReference type="AlphaFoldDB" id="A0A0B6X1K5"/>
<evidence type="ECO:0000256" key="2">
    <source>
        <dbReference type="ARBA" id="ARBA00022729"/>
    </source>
</evidence>
<reference evidence="7 8" key="1">
    <citation type="submission" date="2013-12" db="EMBL/GenBank/DDBJ databases">
        <authorList>
            <person name="Stott M."/>
        </authorList>
    </citation>
    <scope>NUCLEOTIDE SEQUENCE [LARGE SCALE GENOMIC DNA]</scope>
    <source>
        <strain evidence="7 8">K22</strain>
    </source>
</reference>
<dbReference type="InterPro" id="IPR008929">
    <property type="entry name" value="Chondroitin_lyas"/>
</dbReference>
<dbReference type="STRING" id="454194.PYK22_02270"/>
<evidence type="ECO:0000313" key="7">
    <source>
        <dbReference type="EMBL" id="CDM66250.1"/>
    </source>
</evidence>
<evidence type="ECO:0000313" key="8">
    <source>
        <dbReference type="Proteomes" id="UP000031518"/>
    </source>
</evidence>
<keyword evidence="2" id="KW-0732">Signal</keyword>
<dbReference type="PANTHER" id="PTHR39210:SF1">
    <property type="entry name" value="HEPARIN-SULFATE LYASE"/>
    <property type="match status" value="1"/>
</dbReference>
<evidence type="ECO:0000259" key="5">
    <source>
        <dbReference type="Pfam" id="PF07940"/>
    </source>
</evidence>
<feature type="domain" description="Heparin-sulfate lyase N-terminal" evidence="6">
    <location>
        <begin position="149"/>
        <end position="375"/>
    </location>
</feature>
<keyword evidence="8" id="KW-1185">Reference proteome</keyword>
<gene>
    <name evidence="7" type="ORF">PYK22_02270</name>
</gene>
<dbReference type="RefSeq" id="WP_041977415.1">
    <property type="nucleotide sequence ID" value="NZ_CBXV010000008.1"/>
</dbReference>
<protein>
    <submittedName>
        <fullName evidence="7">Heparinase II/III-like protein</fullName>
    </submittedName>
</protein>
<dbReference type="InterPro" id="IPR031680">
    <property type="entry name" value="Hepar_II_III_N"/>
</dbReference>
<name>A0A0B6X1K5_9BACT</name>
<comment type="subcellular location">
    <subcellularLocation>
        <location evidence="1">Periplasm</location>
    </subcellularLocation>
</comment>
<dbReference type="Pfam" id="PF16889">
    <property type="entry name" value="Hepar_II_III_N"/>
    <property type="match status" value="1"/>
</dbReference>
<dbReference type="Gene3D" id="1.50.10.100">
    <property type="entry name" value="Chondroitin AC/alginate lyase"/>
    <property type="match status" value="1"/>
</dbReference>
<dbReference type="Proteomes" id="UP000031518">
    <property type="component" value="Unassembled WGS sequence"/>
</dbReference>
<accession>A0A0B6X1K5</accession>
<dbReference type="GO" id="GO:0016829">
    <property type="term" value="F:lyase activity"/>
    <property type="evidence" value="ECO:0007669"/>
    <property type="project" value="UniProtKB-KW"/>
</dbReference>
<evidence type="ECO:0000256" key="3">
    <source>
        <dbReference type="ARBA" id="ARBA00022764"/>
    </source>
</evidence>
<feature type="domain" description="Heparinase II/III-like C-terminal" evidence="5">
    <location>
        <begin position="440"/>
        <end position="663"/>
    </location>
</feature>
<dbReference type="PANTHER" id="PTHR39210">
    <property type="entry name" value="HEPARIN-SULFATE LYASE"/>
    <property type="match status" value="1"/>
</dbReference>
<evidence type="ECO:0000256" key="1">
    <source>
        <dbReference type="ARBA" id="ARBA00004418"/>
    </source>
</evidence>
<keyword evidence="4" id="KW-0456">Lyase</keyword>
<proteinExistence type="predicted"/>
<organism evidence="7 8">
    <name type="scientific">Pyrinomonas methylaliphatogenes</name>
    <dbReference type="NCBI Taxonomy" id="454194"/>
    <lineage>
        <taxon>Bacteria</taxon>
        <taxon>Pseudomonadati</taxon>
        <taxon>Acidobacteriota</taxon>
        <taxon>Blastocatellia</taxon>
        <taxon>Blastocatellales</taxon>
        <taxon>Pyrinomonadaceae</taxon>
        <taxon>Pyrinomonas</taxon>
    </lineage>
</organism>
<evidence type="ECO:0000256" key="4">
    <source>
        <dbReference type="ARBA" id="ARBA00023239"/>
    </source>
</evidence>
<dbReference type="OrthoDB" id="7335480at2"/>